<proteinExistence type="predicted"/>
<protein>
    <recommendedName>
        <fullName evidence="4">Lipoprotein</fullName>
    </recommendedName>
</protein>
<organism evidence="2 3">
    <name type="scientific">Archangium gephyra</name>
    <dbReference type="NCBI Taxonomy" id="48"/>
    <lineage>
        <taxon>Bacteria</taxon>
        <taxon>Pseudomonadati</taxon>
        <taxon>Myxococcota</taxon>
        <taxon>Myxococcia</taxon>
        <taxon>Myxococcales</taxon>
        <taxon>Cystobacterineae</taxon>
        <taxon>Archangiaceae</taxon>
        <taxon>Archangium</taxon>
    </lineage>
</organism>
<evidence type="ECO:0000313" key="3">
    <source>
        <dbReference type="Proteomes" id="UP000249061"/>
    </source>
</evidence>
<gene>
    <name evidence="2" type="ORF">DI536_19555</name>
</gene>
<accession>A0A2W5TGC8</accession>
<feature type="chain" id="PRO_5016027159" description="Lipoprotein" evidence="1">
    <location>
        <begin position="20"/>
        <end position="273"/>
    </location>
</feature>
<reference evidence="2 3" key="1">
    <citation type="submission" date="2017-08" db="EMBL/GenBank/DDBJ databases">
        <title>Infants hospitalized years apart are colonized by the same room-sourced microbial strains.</title>
        <authorList>
            <person name="Brooks B."/>
            <person name="Olm M.R."/>
            <person name="Firek B.A."/>
            <person name="Baker R."/>
            <person name="Thomas B.C."/>
            <person name="Morowitz M.J."/>
            <person name="Banfield J.F."/>
        </authorList>
    </citation>
    <scope>NUCLEOTIDE SEQUENCE [LARGE SCALE GENOMIC DNA]</scope>
    <source>
        <strain evidence="2">S2_003_000_R2_14</strain>
    </source>
</reference>
<dbReference type="EMBL" id="QFQP01000017">
    <property type="protein sequence ID" value="PZR10445.1"/>
    <property type="molecule type" value="Genomic_DNA"/>
</dbReference>
<name>A0A2W5TGC8_9BACT</name>
<sequence length="273" mass="28946">MKKAWLLLVLLSCAPTAQPGGHIVRRFHLAETPLPAECGVDAVFAARELETEFWVATTGRSAMRYVTRGELGFGTRTPILLPAGVWSDDGSYVTVRAIAGDAGTEVQRLEVALSQPTDGGAANGALLFCSHFGIEEDCRAIPGACVARIPFTIERLAQSSDPLPGLSNPIDGARQFDVAVQTAGSVCSLGTGESKLVTFEVWQLKDDTLTVPVSAARYGEGASGALRRDGGVFRSDGEADVLQVSAFRDDVLDQTGTIVFKDCSPLNFLSVAR</sequence>
<evidence type="ECO:0000256" key="1">
    <source>
        <dbReference type="SAM" id="SignalP"/>
    </source>
</evidence>
<evidence type="ECO:0008006" key="4">
    <source>
        <dbReference type="Google" id="ProtNLM"/>
    </source>
</evidence>
<dbReference type="AlphaFoldDB" id="A0A2W5TGC8"/>
<feature type="signal peptide" evidence="1">
    <location>
        <begin position="1"/>
        <end position="19"/>
    </location>
</feature>
<dbReference type="Proteomes" id="UP000249061">
    <property type="component" value="Unassembled WGS sequence"/>
</dbReference>
<keyword evidence="1" id="KW-0732">Signal</keyword>
<evidence type="ECO:0000313" key="2">
    <source>
        <dbReference type="EMBL" id="PZR10445.1"/>
    </source>
</evidence>
<comment type="caution">
    <text evidence="2">The sequence shown here is derived from an EMBL/GenBank/DDBJ whole genome shotgun (WGS) entry which is preliminary data.</text>
</comment>